<comment type="caution">
    <text evidence="1">The sequence shown here is derived from an EMBL/GenBank/DDBJ whole genome shotgun (WGS) entry which is preliminary data.</text>
</comment>
<dbReference type="EMBL" id="CAGKOT010000001">
    <property type="protein sequence ID" value="CAB5299602.1"/>
    <property type="molecule type" value="Genomic_DNA"/>
</dbReference>
<accession>A0A916DY67</accession>
<dbReference type="OrthoDB" id="10479599at2759"/>
<dbReference type="Proteomes" id="UP000684084">
    <property type="component" value="Unassembled WGS sequence"/>
</dbReference>
<gene>
    <name evidence="1" type="ORF">CHRIB12_LOCUS743</name>
</gene>
<protein>
    <submittedName>
        <fullName evidence="1">Uncharacterized protein</fullName>
    </submittedName>
</protein>
<proteinExistence type="predicted"/>
<evidence type="ECO:0000313" key="1">
    <source>
        <dbReference type="EMBL" id="CAB5299602.1"/>
    </source>
</evidence>
<sequence length="111" mass="12920">MGQSAESPGRRRTLISKVSGSLEFSWMEFRRFLALWFQPGRNFQHGFLVATWIGRDFEGWRLPVTLLKRISKIQDAAGLSYRRKPKDKFWTPISKVPDSHLKNFKGPRLLG</sequence>
<dbReference type="AlphaFoldDB" id="A0A916DY67"/>
<name>A0A916DY67_9GLOM</name>
<reference evidence="1" key="1">
    <citation type="submission" date="2020-05" db="EMBL/GenBank/DDBJ databases">
        <authorList>
            <person name="Rincon C."/>
            <person name="Sanders R I."/>
            <person name="Robbins C."/>
            <person name="Chaturvedi A."/>
        </authorList>
    </citation>
    <scope>NUCLEOTIDE SEQUENCE</scope>
    <source>
        <strain evidence="1">CHB12</strain>
    </source>
</reference>
<organism evidence="1 2">
    <name type="scientific">Rhizophagus irregularis</name>
    <dbReference type="NCBI Taxonomy" id="588596"/>
    <lineage>
        <taxon>Eukaryota</taxon>
        <taxon>Fungi</taxon>
        <taxon>Fungi incertae sedis</taxon>
        <taxon>Mucoromycota</taxon>
        <taxon>Glomeromycotina</taxon>
        <taxon>Glomeromycetes</taxon>
        <taxon>Glomerales</taxon>
        <taxon>Glomeraceae</taxon>
        <taxon>Rhizophagus</taxon>
    </lineage>
</organism>
<evidence type="ECO:0000313" key="2">
    <source>
        <dbReference type="Proteomes" id="UP000684084"/>
    </source>
</evidence>